<gene>
    <name evidence="1" type="ORF">QFC21_003101</name>
</gene>
<comment type="caution">
    <text evidence="1">The sequence shown here is derived from an EMBL/GenBank/DDBJ whole genome shotgun (WGS) entry which is preliminary data.</text>
</comment>
<dbReference type="Proteomes" id="UP001227268">
    <property type="component" value="Unassembled WGS sequence"/>
</dbReference>
<keyword evidence="2" id="KW-1185">Reference proteome</keyword>
<reference evidence="1" key="1">
    <citation type="submission" date="2023-04" db="EMBL/GenBank/DDBJ databases">
        <title>Draft Genome sequencing of Naganishia species isolated from polar environments using Oxford Nanopore Technology.</title>
        <authorList>
            <person name="Leo P."/>
            <person name="Venkateswaran K."/>
        </authorList>
    </citation>
    <scope>NUCLEOTIDE SEQUENCE</scope>
    <source>
        <strain evidence="1">MNA-CCFEE 5423</strain>
    </source>
</reference>
<accession>A0ACC2VTJ7</accession>
<protein>
    <submittedName>
        <fullName evidence="1">Uncharacterized protein</fullName>
    </submittedName>
</protein>
<proteinExistence type="predicted"/>
<evidence type="ECO:0000313" key="1">
    <source>
        <dbReference type="EMBL" id="KAJ9101762.1"/>
    </source>
</evidence>
<evidence type="ECO:0000313" key="2">
    <source>
        <dbReference type="Proteomes" id="UP001227268"/>
    </source>
</evidence>
<sequence length="621" mass="68957">MKTSRIPAGYNDPPPEILRKGSSAAHTTEGMNNEPDLWGYDVEVESSAGSPEATDKHELGASDGKKPPKQPRNRRLTNALTSSAHLARTVPTSSMNDHRSNGDMVGTTRIAARSKAKYPVHPSVPVGSADGPSSLVTEEDQLSASYKHQSPQWDGIHALEHEIEDTLFRGSEVDHRNHLLLRERSQSRESKQYCQEDISMEMDATIDEDTLKKMRRSRYLRSAAVTGIFVMLWYLFATLLSLYNKWMFSPEYYGFSYPLFVTCIHMVVQFTLATIVRQVWSDRFKPKETPGREDYIKGIIPTAVATGMDIGLSNLSLKTISLTLYTMCKSSSLIFVLGFAFLFKLEAYSLRLVFVIGFITFGVFLMVFNATTVSIPGIVMVFSASALGGLRWALTQLVMHKTEMGMSNPFATIFWLTPVMAVTLAFVSIVFEGWFNVFGSDHFSGWKALHTTGLIIFPGALAFSMVASEYCIIQRAGIVPLSIAGIFKEVSTITVSAWVFGDELTKLNVLGVVITIFGIATYSYHKYQKTMELPSNLPTAQHSLLPTTTGVRVGPYREECRNEDDAGDQPNLSNNSDANTGHHVIGDSDDEHEYSDTERKQDGQQSCLSSEEHRGLLGRNV</sequence>
<organism evidence="1 2">
    <name type="scientific">Naganishia friedmannii</name>
    <dbReference type="NCBI Taxonomy" id="89922"/>
    <lineage>
        <taxon>Eukaryota</taxon>
        <taxon>Fungi</taxon>
        <taxon>Dikarya</taxon>
        <taxon>Basidiomycota</taxon>
        <taxon>Agaricomycotina</taxon>
        <taxon>Tremellomycetes</taxon>
        <taxon>Filobasidiales</taxon>
        <taxon>Filobasidiaceae</taxon>
        <taxon>Naganishia</taxon>
    </lineage>
</organism>
<dbReference type="EMBL" id="JASBWT010000009">
    <property type="protein sequence ID" value="KAJ9101762.1"/>
    <property type="molecule type" value="Genomic_DNA"/>
</dbReference>
<name>A0ACC2VTJ7_9TREE</name>